<organism evidence="2 3">
    <name type="scientific">Saccharothrix yanglingensis</name>
    <dbReference type="NCBI Taxonomy" id="659496"/>
    <lineage>
        <taxon>Bacteria</taxon>
        <taxon>Bacillati</taxon>
        <taxon>Actinomycetota</taxon>
        <taxon>Actinomycetes</taxon>
        <taxon>Pseudonocardiales</taxon>
        <taxon>Pseudonocardiaceae</taxon>
        <taxon>Saccharothrix</taxon>
    </lineage>
</organism>
<evidence type="ECO:0000313" key="3">
    <source>
        <dbReference type="Proteomes" id="UP001225605"/>
    </source>
</evidence>
<dbReference type="InterPro" id="IPR009003">
    <property type="entry name" value="Peptidase_S1_PA"/>
</dbReference>
<evidence type="ECO:0000256" key="1">
    <source>
        <dbReference type="SAM" id="MobiDB-lite"/>
    </source>
</evidence>
<protein>
    <recommendedName>
        <fullName evidence="4">Serine protease</fullName>
    </recommendedName>
</protein>
<dbReference type="InterPro" id="IPR043504">
    <property type="entry name" value="Peptidase_S1_PA_chymotrypsin"/>
</dbReference>
<gene>
    <name evidence="2" type="ORF">CKY47_21755</name>
</gene>
<feature type="compositionally biased region" description="Basic residues" evidence="1">
    <location>
        <begin position="120"/>
        <end position="141"/>
    </location>
</feature>
<reference evidence="2 3" key="1">
    <citation type="submission" date="2017-06" db="EMBL/GenBank/DDBJ databases">
        <title>Cultured bacterium strain Saccharothrix yanglingensis Hhs.015.</title>
        <authorList>
            <person name="Xia Y."/>
        </authorList>
    </citation>
    <scope>NUCLEOTIDE SEQUENCE [LARGE SCALE GENOMIC DNA]</scope>
    <source>
        <strain evidence="2 3">Hhs.015</strain>
    </source>
</reference>
<dbReference type="Pfam" id="PF13365">
    <property type="entry name" value="Trypsin_2"/>
    <property type="match status" value="1"/>
</dbReference>
<feature type="compositionally biased region" description="Basic residues" evidence="1">
    <location>
        <begin position="166"/>
        <end position="177"/>
    </location>
</feature>
<feature type="region of interest" description="Disordered" evidence="1">
    <location>
        <begin position="1"/>
        <end position="177"/>
    </location>
</feature>
<evidence type="ECO:0000313" key="2">
    <source>
        <dbReference type="EMBL" id="MDQ2586572.1"/>
    </source>
</evidence>
<proteinExistence type="predicted"/>
<feature type="compositionally biased region" description="Basic and acidic residues" evidence="1">
    <location>
        <begin position="81"/>
        <end position="92"/>
    </location>
</feature>
<keyword evidence="3" id="KW-1185">Reference proteome</keyword>
<evidence type="ECO:0008006" key="4">
    <source>
        <dbReference type="Google" id="ProtNLM"/>
    </source>
</evidence>
<feature type="region of interest" description="Disordered" evidence="1">
    <location>
        <begin position="390"/>
        <end position="410"/>
    </location>
</feature>
<dbReference type="Proteomes" id="UP001225605">
    <property type="component" value="Unassembled WGS sequence"/>
</dbReference>
<comment type="caution">
    <text evidence="2">The sequence shown here is derived from an EMBL/GenBank/DDBJ whole genome shotgun (WGS) entry which is preliminary data.</text>
</comment>
<dbReference type="Gene3D" id="2.40.10.10">
    <property type="entry name" value="Trypsin-like serine proteases"/>
    <property type="match status" value="1"/>
</dbReference>
<dbReference type="SUPFAM" id="SSF50494">
    <property type="entry name" value="Trypsin-like serine proteases"/>
    <property type="match status" value="1"/>
</dbReference>
<sequence>MRGPGRGPARRRAPLPARPGPPRAGRTAPQAVPRTAAPGRRRAHPGGSVRSDDPPALRPGAAGPGRAHRRRRGARTPAGGRRVEPVRGDRGPRPARPGLQADVRHDRPDGPGAQAALPGTRRRALPRRVRPGRARPARHQPGRPAGAGPRGRRRPARRPAADRAQRAGRRHGARPRRGVWDHGTALEACVALGRHEEAVERLHAYLGAGADAFEIAGTLRQLRDVWQLDASREPGLSLLPVLAGALLARRPAGDVAVGAAELSDEVLDRLDHLQKLLGDEGFQSLAWFRTALERCRAVALVEDPVDGGVGTGFLVDGKALHPSCPDVVLVTNAHVVSADHPGALHPDRALVTFRALECGPGRRIRRVLWSSPVDRLDVTVAELDGVPAQATRCPPARRRPVLRPDEPTSAYVIGHPRGREQVMLSVQDNRLLDADDTRLHYRTPTEEGSSGSPVFDRQWDLIAVHHAGGTRMARLNGRPGLYPANEGVWFDRVRQELAAALDAGRS</sequence>
<dbReference type="EMBL" id="NSDM01000009">
    <property type="protein sequence ID" value="MDQ2586572.1"/>
    <property type="molecule type" value="Genomic_DNA"/>
</dbReference>
<name>A0ABU0X3K2_9PSEU</name>
<accession>A0ABU0X3K2</accession>